<evidence type="ECO:0000256" key="3">
    <source>
        <dbReference type="ARBA" id="ARBA00012780"/>
    </source>
</evidence>
<dbReference type="Gene3D" id="3.20.20.80">
    <property type="entry name" value="Glycosidases"/>
    <property type="match status" value="1"/>
</dbReference>
<evidence type="ECO:0000256" key="4">
    <source>
        <dbReference type="ARBA" id="ARBA00022801"/>
    </source>
</evidence>
<keyword evidence="4 9" id="KW-0378">Hydrolase</keyword>
<evidence type="ECO:0000256" key="1">
    <source>
        <dbReference type="ARBA" id="ARBA00000382"/>
    </source>
</evidence>
<proteinExistence type="inferred from homology"/>
<keyword evidence="11" id="KW-1185">Reference proteome</keyword>
<evidence type="ECO:0000256" key="6">
    <source>
        <dbReference type="ARBA" id="ARBA00033335"/>
    </source>
</evidence>
<evidence type="ECO:0000256" key="7">
    <source>
        <dbReference type="ARBA" id="ARBA00033417"/>
    </source>
</evidence>
<dbReference type="Proteomes" id="UP001189624">
    <property type="component" value="Chromosome 2"/>
</dbReference>
<dbReference type="EC" id="3.2.1.39" evidence="3"/>
<evidence type="ECO:0000313" key="10">
    <source>
        <dbReference type="EMBL" id="CAJ1933983.1"/>
    </source>
</evidence>
<organism evidence="10 11">
    <name type="scientific">Sphenostylis stenocarpa</name>
    <dbReference type="NCBI Taxonomy" id="92480"/>
    <lineage>
        <taxon>Eukaryota</taxon>
        <taxon>Viridiplantae</taxon>
        <taxon>Streptophyta</taxon>
        <taxon>Embryophyta</taxon>
        <taxon>Tracheophyta</taxon>
        <taxon>Spermatophyta</taxon>
        <taxon>Magnoliopsida</taxon>
        <taxon>eudicotyledons</taxon>
        <taxon>Gunneridae</taxon>
        <taxon>Pentapetalae</taxon>
        <taxon>rosids</taxon>
        <taxon>fabids</taxon>
        <taxon>Fabales</taxon>
        <taxon>Fabaceae</taxon>
        <taxon>Papilionoideae</taxon>
        <taxon>50 kb inversion clade</taxon>
        <taxon>NPAAA clade</taxon>
        <taxon>indigoferoid/millettioid clade</taxon>
        <taxon>Phaseoleae</taxon>
        <taxon>Sphenostylis</taxon>
    </lineage>
</organism>
<evidence type="ECO:0000256" key="9">
    <source>
        <dbReference type="RuleBase" id="RU004336"/>
    </source>
</evidence>
<dbReference type="PANTHER" id="PTHR32227">
    <property type="entry name" value="GLUCAN ENDO-1,3-BETA-GLUCOSIDASE BG1-RELATED-RELATED"/>
    <property type="match status" value="1"/>
</dbReference>
<dbReference type="GO" id="GO:0042973">
    <property type="term" value="F:glucan endo-1,3-beta-D-glucosidase activity"/>
    <property type="evidence" value="ECO:0007669"/>
    <property type="project" value="UniProtKB-EC"/>
</dbReference>
<dbReference type="SUPFAM" id="SSF51445">
    <property type="entry name" value="(Trans)glycosidases"/>
    <property type="match status" value="1"/>
</dbReference>
<gene>
    <name evidence="10" type="ORF">AYBTSS11_LOCUS6662</name>
</gene>
<dbReference type="EMBL" id="OY731399">
    <property type="protein sequence ID" value="CAJ1933983.1"/>
    <property type="molecule type" value="Genomic_DNA"/>
</dbReference>
<dbReference type="InterPro" id="IPR017853">
    <property type="entry name" value="GH"/>
</dbReference>
<dbReference type="GO" id="GO:0005975">
    <property type="term" value="P:carbohydrate metabolic process"/>
    <property type="evidence" value="ECO:0007669"/>
    <property type="project" value="InterPro"/>
</dbReference>
<dbReference type="AlphaFoldDB" id="A0AA86SME1"/>
<dbReference type="FunFam" id="3.20.20.80:FF:000010">
    <property type="entry name" value="glucan endo-1,3-beta-glucosidase, basic"/>
    <property type="match status" value="1"/>
</dbReference>
<comment type="similarity">
    <text evidence="2 8">Belongs to the glycosyl hydrolase 17 family.</text>
</comment>
<dbReference type="Pfam" id="PF00332">
    <property type="entry name" value="Glyco_hydro_17"/>
    <property type="match status" value="1"/>
</dbReference>
<dbReference type="InterPro" id="IPR000490">
    <property type="entry name" value="Glyco_hydro_17"/>
</dbReference>
<dbReference type="PROSITE" id="PS00587">
    <property type="entry name" value="GLYCOSYL_HYDROL_F17"/>
    <property type="match status" value="1"/>
</dbReference>
<accession>A0AA86SME1</accession>
<dbReference type="Gramene" id="rna-AYBTSS11_LOCUS6662">
    <property type="protein sequence ID" value="CAJ1933983.1"/>
    <property type="gene ID" value="gene-AYBTSS11_LOCUS6662"/>
</dbReference>
<name>A0AA86SME1_9FABA</name>
<evidence type="ECO:0000256" key="5">
    <source>
        <dbReference type="ARBA" id="ARBA00023295"/>
    </source>
</evidence>
<sequence length="391" mass="43239">MGNIQVIDGAKSSQVSKQFGAVAFKFKGGFYKLINIGFAGGVKVALRFGFTPYNTVDLNMFVRSRPAISAILVFLGILSSITDAIGVCYVGDSLESRQEVVELYKRNDISRMRIYFPDEEALEALRGSNIELIMDVAKETIHSLTDPKVAIDWVNKYVTPYSQDVKFKYISVGNEIHPGDNETQYILSAMTNIHNAISLANLQARIKVSTAIDTSLIGASYPPSAGDFTMLAKPYMKPIIEFLVSTEAPILANVYPYFSYASDPSNIGLDYALFTQQANNSVGYQNLFDAMMDAIYGALEKVGASSLQIVVSETGWPSKGEFTSAKDASTYYTKLINHVSSGIGTPKRPGRYIETYLFSMFNGNQKQDRDNKQFFGLFSPDKSPNYQLSFN</sequence>
<comment type="catalytic activity">
    <reaction evidence="1">
        <text>Hydrolysis of (1-&gt;3)-beta-D-glucosidic linkages in (1-&gt;3)-beta-D-glucans.</text>
        <dbReference type="EC" id="3.2.1.39"/>
    </reaction>
</comment>
<evidence type="ECO:0000256" key="8">
    <source>
        <dbReference type="RuleBase" id="RU004335"/>
    </source>
</evidence>
<keyword evidence="5 9" id="KW-0326">Glycosidase</keyword>
<reference evidence="10" key="1">
    <citation type="submission" date="2023-10" db="EMBL/GenBank/DDBJ databases">
        <authorList>
            <person name="Domelevo Entfellner J.-B."/>
        </authorList>
    </citation>
    <scope>NUCLEOTIDE SEQUENCE</scope>
</reference>
<dbReference type="InterPro" id="IPR044965">
    <property type="entry name" value="Glyco_hydro_17_plant"/>
</dbReference>
<protein>
    <recommendedName>
        <fullName evidence="3">glucan endo-1,3-beta-D-glucosidase</fullName>
        <ecNumber evidence="3">3.2.1.39</ecNumber>
    </recommendedName>
    <alternativeName>
        <fullName evidence="6">(1-&gt;3)-beta-glucan endohydrolase</fullName>
    </alternativeName>
    <alternativeName>
        <fullName evidence="7">Beta-1,3-endoglucanase</fullName>
    </alternativeName>
</protein>
<evidence type="ECO:0000313" key="11">
    <source>
        <dbReference type="Proteomes" id="UP001189624"/>
    </source>
</evidence>
<evidence type="ECO:0000256" key="2">
    <source>
        <dbReference type="ARBA" id="ARBA00008773"/>
    </source>
</evidence>